<reference evidence="2" key="1">
    <citation type="journal article" date="2014" name="Front. Microbiol.">
        <title>High frequency of phylogenetically diverse reductive dehalogenase-homologous genes in deep subseafloor sedimentary metagenomes.</title>
        <authorList>
            <person name="Kawai M."/>
            <person name="Futagami T."/>
            <person name="Toyoda A."/>
            <person name="Takaki Y."/>
            <person name="Nishi S."/>
            <person name="Hori S."/>
            <person name="Arai W."/>
            <person name="Tsubouchi T."/>
            <person name="Morono Y."/>
            <person name="Uchiyama I."/>
            <person name="Ito T."/>
            <person name="Fujiyama A."/>
            <person name="Inagaki F."/>
            <person name="Takami H."/>
        </authorList>
    </citation>
    <scope>NUCLEOTIDE SEQUENCE</scope>
    <source>
        <strain evidence="2">Expedition CK06-06</strain>
    </source>
</reference>
<sequence length="60" mass="6463">MLKDDSIMMAADFAPGKNFRDQREGRPETPTGGKMPFSQGLRAHTPLASAFDDLAVIPSA</sequence>
<protein>
    <submittedName>
        <fullName evidence="2">Uncharacterized protein</fullName>
    </submittedName>
</protein>
<organism evidence="2">
    <name type="scientific">marine sediment metagenome</name>
    <dbReference type="NCBI Taxonomy" id="412755"/>
    <lineage>
        <taxon>unclassified sequences</taxon>
        <taxon>metagenomes</taxon>
        <taxon>ecological metagenomes</taxon>
    </lineage>
</organism>
<dbReference type="EMBL" id="BARV01032221">
    <property type="protein sequence ID" value="GAI32885.1"/>
    <property type="molecule type" value="Genomic_DNA"/>
</dbReference>
<dbReference type="PANTHER" id="PTHR42088">
    <property type="entry name" value="YALI0F10131P"/>
    <property type="match status" value="1"/>
</dbReference>
<dbReference type="AlphaFoldDB" id="X1P1I5"/>
<name>X1P1I5_9ZZZZ</name>
<gene>
    <name evidence="2" type="ORF">S06H3_50844</name>
</gene>
<feature type="region of interest" description="Disordered" evidence="1">
    <location>
        <begin position="12"/>
        <end position="40"/>
    </location>
</feature>
<proteinExistence type="predicted"/>
<evidence type="ECO:0000256" key="1">
    <source>
        <dbReference type="SAM" id="MobiDB-lite"/>
    </source>
</evidence>
<dbReference type="PANTHER" id="PTHR42088:SF1">
    <property type="entry name" value="YALI0F10131P"/>
    <property type="match status" value="1"/>
</dbReference>
<comment type="caution">
    <text evidence="2">The sequence shown here is derived from an EMBL/GenBank/DDBJ whole genome shotgun (WGS) entry which is preliminary data.</text>
</comment>
<evidence type="ECO:0000313" key="2">
    <source>
        <dbReference type="EMBL" id="GAI32885.1"/>
    </source>
</evidence>
<feature type="compositionally biased region" description="Basic and acidic residues" evidence="1">
    <location>
        <begin position="18"/>
        <end position="27"/>
    </location>
</feature>
<accession>X1P1I5</accession>